<protein>
    <recommendedName>
        <fullName evidence="4">DUF3325 domain-containing protein</fullName>
    </recommendedName>
</protein>
<sequence length="108" mass="11382">MEGQLVKLLAALMVCAGCLMTYLASNRQRLLAKPVLRELAWITFAVLQTAAVLLLASVYGPVAGALLVLVLVMCLWTGLVLAAAHLHGRPLLVGSLAAILFSLIMVTG</sequence>
<dbReference type="EMBL" id="JBHUJD010000005">
    <property type="protein sequence ID" value="MFD2309877.1"/>
    <property type="molecule type" value="Genomic_DNA"/>
</dbReference>
<comment type="caution">
    <text evidence="2">The sequence shown here is derived from an EMBL/GenBank/DDBJ whole genome shotgun (WGS) entry which is preliminary data.</text>
</comment>
<feature type="transmembrane region" description="Helical" evidence="1">
    <location>
        <begin position="6"/>
        <end position="24"/>
    </location>
</feature>
<proteinExistence type="predicted"/>
<name>A0ABW5E9B6_9GAMM</name>
<keyword evidence="1" id="KW-1133">Transmembrane helix</keyword>
<feature type="transmembrane region" description="Helical" evidence="1">
    <location>
        <begin position="62"/>
        <end position="84"/>
    </location>
</feature>
<evidence type="ECO:0000313" key="3">
    <source>
        <dbReference type="Proteomes" id="UP001597425"/>
    </source>
</evidence>
<evidence type="ECO:0000313" key="2">
    <source>
        <dbReference type="EMBL" id="MFD2309877.1"/>
    </source>
</evidence>
<dbReference type="Proteomes" id="UP001597425">
    <property type="component" value="Unassembled WGS sequence"/>
</dbReference>
<organism evidence="2 3">
    <name type="scientific">Microbulbifer halophilus</name>
    <dbReference type="NCBI Taxonomy" id="453963"/>
    <lineage>
        <taxon>Bacteria</taxon>
        <taxon>Pseudomonadati</taxon>
        <taxon>Pseudomonadota</taxon>
        <taxon>Gammaproteobacteria</taxon>
        <taxon>Cellvibrionales</taxon>
        <taxon>Microbulbiferaceae</taxon>
        <taxon>Microbulbifer</taxon>
    </lineage>
</organism>
<accession>A0ABW5E9B6</accession>
<evidence type="ECO:0000256" key="1">
    <source>
        <dbReference type="SAM" id="Phobius"/>
    </source>
</evidence>
<feature type="transmembrane region" description="Helical" evidence="1">
    <location>
        <begin position="91"/>
        <end position="107"/>
    </location>
</feature>
<keyword evidence="1" id="KW-0472">Membrane</keyword>
<keyword evidence="3" id="KW-1185">Reference proteome</keyword>
<reference evidence="3" key="1">
    <citation type="journal article" date="2019" name="Int. J. Syst. Evol. Microbiol.">
        <title>The Global Catalogue of Microorganisms (GCM) 10K type strain sequencing project: providing services to taxonomists for standard genome sequencing and annotation.</title>
        <authorList>
            <consortium name="The Broad Institute Genomics Platform"/>
            <consortium name="The Broad Institute Genome Sequencing Center for Infectious Disease"/>
            <person name="Wu L."/>
            <person name="Ma J."/>
        </authorList>
    </citation>
    <scope>NUCLEOTIDE SEQUENCE [LARGE SCALE GENOMIC DNA]</scope>
    <source>
        <strain evidence="3">KCTC 12848</strain>
    </source>
</reference>
<dbReference type="RefSeq" id="WP_265720392.1">
    <property type="nucleotide sequence ID" value="NZ_JAPIVK010000003.1"/>
</dbReference>
<gene>
    <name evidence="2" type="ORF">ACFSKX_05550</name>
</gene>
<evidence type="ECO:0008006" key="4">
    <source>
        <dbReference type="Google" id="ProtNLM"/>
    </source>
</evidence>
<feature type="transmembrane region" description="Helical" evidence="1">
    <location>
        <begin position="36"/>
        <end position="56"/>
    </location>
</feature>
<keyword evidence="1" id="KW-0812">Transmembrane</keyword>